<comment type="caution">
    <text evidence="1">The sequence shown here is derived from an EMBL/GenBank/DDBJ whole genome shotgun (WGS) entry which is preliminary data.</text>
</comment>
<accession>A0A8J3DXD2</accession>
<dbReference type="EMBL" id="BMIR01000011">
    <property type="protein sequence ID" value="GGE45484.1"/>
    <property type="molecule type" value="Genomic_DNA"/>
</dbReference>
<dbReference type="InterPro" id="IPR036289">
    <property type="entry name" value="YfhH"/>
</dbReference>
<dbReference type="AlphaFoldDB" id="A0A8J3DXD2"/>
<organism evidence="1 2">
    <name type="scientific">Pullulanibacillus camelliae</name>
    <dbReference type="NCBI Taxonomy" id="1707096"/>
    <lineage>
        <taxon>Bacteria</taxon>
        <taxon>Bacillati</taxon>
        <taxon>Bacillota</taxon>
        <taxon>Bacilli</taxon>
        <taxon>Bacillales</taxon>
        <taxon>Sporolactobacillaceae</taxon>
        <taxon>Pullulanibacillus</taxon>
    </lineage>
</organism>
<reference evidence="1" key="2">
    <citation type="submission" date="2020-09" db="EMBL/GenBank/DDBJ databases">
        <authorList>
            <person name="Sun Q."/>
            <person name="Zhou Y."/>
        </authorList>
    </citation>
    <scope>NUCLEOTIDE SEQUENCE</scope>
    <source>
        <strain evidence="1">CGMCC 1.15371</strain>
    </source>
</reference>
<dbReference type="InterPro" id="IPR014938">
    <property type="entry name" value="YfhH-like"/>
</dbReference>
<dbReference type="Pfam" id="PF08838">
    <property type="entry name" value="DUF1811"/>
    <property type="match status" value="1"/>
</dbReference>
<keyword evidence="2" id="KW-1185">Reference proteome</keyword>
<dbReference type="Proteomes" id="UP000628775">
    <property type="component" value="Unassembled WGS sequence"/>
</dbReference>
<gene>
    <name evidence="1" type="primary">yfhH</name>
    <name evidence="1" type="ORF">GCM10011391_25380</name>
</gene>
<sequence>MEKRFSEMTDRELEAVIAELKINIQKSEQMGMINEVAVHERKMAMAEAYRMNPDAFHPGEVYYIKYDDKIPFTIAYLNGVFAWGYRGETEELSAYPISLLEPLEGE</sequence>
<evidence type="ECO:0000313" key="2">
    <source>
        <dbReference type="Proteomes" id="UP000628775"/>
    </source>
</evidence>
<evidence type="ECO:0008006" key="3">
    <source>
        <dbReference type="Google" id="ProtNLM"/>
    </source>
</evidence>
<protein>
    <recommendedName>
        <fullName evidence="3">DUF1811 family protein</fullName>
    </recommendedName>
</protein>
<name>A0A8J3DXD2_9BACL</name>
<dbReference type="RefSeq" id="WP_188694530.1">
    <property type="nucleotide sequence ID" value="NZ_BMIR01000011.1"/>
</dbReference>
<evidence type="ECO:0000313" key="1">
    <source>
        <dbReference type="EMBL" id="GGE45484.1"/>
    </source>
</evidence>
<proteinExistence type="predicted"/>
<reference evidence="1" key="1">
    <citation type="journal article" date="2014" name="Int. J. Syst. Evol. Microbiol.">
        <title>Complete genome sequence of Corynebacterium casei LMG S-19264T (=DSM 44701T), isolated from a smear-ripened cheese.</title>
        <authorList>
            <consortium name="US DOE Joint Genome Institute (JGI-PGF)"/>
            <person name="Walter F."/>
            <person name="Albersmeier A."/>
            <person name="Kalinowski J."/>
            <person name="Ruckert C."/>
        </authorList>
    </citation>
    <scope>NUCLEOTIDE SEQUENCE</scope>
    <source>
        <strain evidence="1">CGMCC 1.15371</strain>
    </source>
</reference>
<dbReference type="Gene3D" id="1.10.287.880">
    <property type="entry name" value="Hypothetical protein YfhH domain"/>
    <property type="match status" value="1"/>
</dbReference>
<dbReference type="SUPFAM" id="SSF101697">
    <property type="entry name" value="Hypothetical protein YfhH"/>
    <property type="match status" value="1"/>
</dbReference>
<dbReference type="Gene3D" id="2.30.30.340">
    <property type="entry name" value="Hypothetical protein YfhH like domains"/>
    <property type="match status" value="1"/>
</dbReference>